<dbReference type="RefSeq" id="WP_015789214.1">
    <property type="nucleotide sequence ID" value="NC_013158.1"/>
</dbReference>
<dbReference type="Pfam" id="PF08448">
    <property type="entry name" value="PAS_4"/>
    <property type="match status" value="1"/>
</dbReference>
<dbReference type="SMART" id="SM00091">
    <property type="entry name" value="PAS"/>
    <property type="match status" value="3"/>
</dbReference>
<dbReference type="EMBL" id="CP001687">
    <property type="protein sequence ID" value="ACV11640.1"/>
    <property type="molecule type" value="Genomic_DNA"/>
</dbReference>
<dbReference type="SMART" id="SM00387">
    <property type="entry name" value="HATPase_c"/>
    <property type="match status" value="1"/>
</dbReference>
<keyword evidence="4" id="KW-0808">Transferase</keyword>
<name>C7NNW5_HALUD</name>
<feature type="domain" description="PAC" evidence="10">
    <location>
        <begin position="270"/>
        <end position="324"/>
    </location>
</feature>
<keyword evidence="7" id="KW-0812">Transmembrane</keyword>
<evidence type="ECO:0000256" key="2">
    <source>
        <dbReference type="ARBA" id="ARBA00012438"/>
    </source>
</evidence>
<dbReference type="Pfam" id="PF02518">
    <property type="entry name" value="HATPase_c"/>
    <property type="match status" value="1"/>
</dbReference>
<dbReference type="HOGENOM" id="CLU_000445_114_58_2"/>
<dbReference type="InterPro" id="IPR005467">
    <property type="entry name" value="His_kinase_dom"/>
</dbReference>
<dbReference type="STRING" id="519442.Huta_1464"/>
<dbReference type="Gene3D" id="3.30.450.20">
    <property type="entry name" value="PAS domain"/>
    <property type="match status" value="3"/>
</dbReference>
<keyword evidence="5 11" id="KW-0418">Kinase</keyword>
<dbReference type="InterPro" id="IPR000014">
    <property type="entry name" value="PAS"/>
</dbReference>
<feature type="domain" description="PAC" evidence="10">
    <location>
        <begin position="398"/>
        <end position="450"/>
    </location>
</feature>
<dbReference type="InterPro" id="IPR003594">
    <property type="entry name" value="HATPase_dom"/>
</dbReference>
<evidence type="ECO:0000259" key="9">
    <source>
        <dbReference type="PROSITE" id="PS50112"/>
    </source>
</evidence>
<dbReference type="InterPro" id="IPR036890">
    <property type="entry name" value="HATPase_C_sf"/>
</dbReference>
<organism evidence="11 12">
    <name type="scientific">Halorhabdus utahensis (strain DSM 12940 / JCM 11049 / AX-2)</name>
    <dbReference type="NCBI Taxonomy" id="519442"/>
    <lineage>
        <taxon>Archaea</taxon>
        <taxon>Methanobacteriati</taxon>
        <taxon>Methanobacteriota</taxon>
        <taxon>Stenosarchaea group</taxon>
        <taxon>Halobacteria</taxon>
        <taxon>Halobacteriales</taxon>
        <taxon>Haloarculaceae</taxon>
        <taxon>Halorhabdus</taxon>
    </lineage>
</organism>
<dbReference type="PRINTS" id="PR00344">
    <property type="entry name" value="BCTRLSENSOR"/>
</dbReference>
<keyword evidence="6" id="KW-0175">Coiled coil</keyword>
<keyword evidence="12" id="KW-1185">Reference proteome</keyword>
<dbReference type="InterPro" id="IPR013656">
    <property type="entry name" value="PAS_4"/>
</dbReference>
<dbReference type="GeneID" id="8383743"/>
<keyword evidence="3" id="KW-0597">Phosphoprotein</keyword>
<comment type="catalytic activity">
    <reaction evidence="1">
        <text>ATP + protein L-histidine = ADP + protein N-phospho-L-histidine.</text>
        <dbReference type="EC" id="2.7.13.3"/>
    </reaction>
</comment>
<dbReference type="InterPro" id="IPR001610">
    <property type="entry name" value="PAC"/>
</dbReference>
<dbReference type="Gene3D" id="3.30.565.10">
    <property type="entry name" value="Histidine kinase-like ATPase, C-terminal domain"/>
    <property type="match status" value="1"/>
</dbReference>
<dbReference type="NCBIfam" id="TIGR00229">
    <property type="entry name" value="sensory_box"/>
    <property type="match status" value="3"/>
</dbReference>
<feature type="domain" description="Histidine kinase" evidence="8">
    <location>
        <begin position="454"/>
        <end position="659"/>
    </location>
</feature>
<dbReference type="Proteomes" id="UP000002071">
    <property type="component" value="Chromosome"/>
</dbReference>
<dbReference type="InterPro" id="IPR004358">
    <property type="entry name" value="Sig_transdc_His_kin-like_C"/>
</dbReference>
<reference evidence="11 12" key="1">
    <citation type="journal article" date="2009" name="Stand. Genomic Sci.">
        <title>Complete genome sequence of Halorhabdus utahensis type strain (AX-2).</title>
        <authorList>
            <person name="Anderson I."/>
            <person name="Tindall B.J."/>
            <person name="Pomrenke H."/>
            <person name="Goker M."/>
            <person name="Lapidus A."/>
            <person name="Nolan M."/>
            <person name="Copeland A."/>
            <person name="Glavina Del Rio T."/>
            <person name="Chen F."/>
            <person name="Tice H."/>
            <person name="Cheng J.F."/>
            <person name="Lucas S."/>
            <person name="Chertkov O."/>
            <person name="Bruce D."/>
            <person name="Brettin T."/>
            <person name="Detter J.C."/>
            <person name="Han C."/>
            <person name="Goodwin L."/>
            <person name="Land M."/>
            <person name="Hauser L."/>
            <person name="Chang Y.J."/>
            <person name="Jeffries C.D."/>
            <person name="Pitluck S."/>
            <person name="Pati A."/>
            <person name="Mavromatis K."/>
            <person name="Ivanova N."/>
            <person name="Ovchinnikova G."/>
            <person name="Chen A."/>
            <person name="Palaniappan K."/>
            <person name="Chain P."/>
            <person name="Rohde M."/>
            <person name="Bristow J."/>
            <person name="Eisen J.A."/>
            <person name="Markowitz V."/>
            <person name="Hugenholtz P."/>
            <person name="Kyrpides N.C."/>
            <person name="Klenk H.P."/>
        </authorList>
    </citation>
    <scope>NUCLEOTIDE SEQUENCE [LARGE SCALE GENOMIC DNA]</scope>
    <source>
        <strain evidence="12">DSM 12940 / JCM 11049 / AX-2</strain>
    </source>
</reference>
<dbReference type="InterPro" id="IPR052162">
    <property type="entry name" value="Sensor_kinase/Photoreceptor"/>
</dbReference>
<feature type="domain" description="PAS" evidence="9">
    <location>
        <begin position="79"/>
        <end position="123"/>
    </location>
</feature>
<dbReference type="EC" id="2.7.13.3" evidence="2"/>
<dbReference type="AlphaFoldDB" id="C7NNW5"/>
<evidence type="ECO:0000313" key="12">
    <source>
        <dbReference type="Proteomes" id="UP000002071"/>
    </source>
</evidence>
<proteinExistence type="predicted"/>
<keyword evidence="7" id="KW-1133">Transmembrane helix</keyword>
<evidence type="ECO:0000256" key="7">
    <source>
        <dbReference type="SAM" id="Phobius"/>
    </source>
</evidence>
<evidence type="ECO:0000256" key="1">
    <source>
        <dbReference type="ARBA" id="ARBA00000085"/>
    </source>
</evidence>
<dbReference type="PROSITE" id="PS50112">
    <property type="entry name" value="PAS"/>
    <property type="match status" value="3"/>
</dbReference>
<gene>
    <name evidence="11" type="ordered locus">Huta_1464</name>
</gene>
<dbReference type="KEGG" id="hut:Huta_1464"/>
<dbReference type="eggNOG" id="arCOG02388">
    <property type="taxonomic scope" value="Archaea"/>
</dbReference>
<dbReference type="PROSITE" id="PS50109">
    <property type="entry name" value="HIS_KIN"/>
    <property type="match status" value="1"/>
</dbReference>
<evidence type="ECO:0000259" key="10">
    <source>
        <dbReference type="PROSITE" id="PS50113"/>
    </source>
</evidence>
<dbReference type="PROSITE" id="PS50113">
    <property type="entry name" value="PAC"/>
    <property type="match status" value="2"/>
</dbReference>
<dbReference type="PANTHER" id="PTHR43304">
    <property type="entry name" value="PHYTOCHROME-LIKE PROTEIN CPH1"/>
    <property type="match status" value="1"/>
</dbReference>
<dbReference type="Pfam" id="PF13426">
    <property type="entry name" value="PAS_9"/>
    <property type="match status" value="2"/>
</dbReference>
<evidence type="ECO:0000259" key="8">
    <source>
        <dbReference type="PROSITE" id="PS50109"/>
    </source>
</evidence>
<feature type="transmembrane region" description="Helical" evidence="7">
    <location>
        <begin position="7"/>
        <end position="29"/>
    </location>
</feature>
<feature type="transmembrane region" description="Helical" evidence="7">
    <location>
        <begin position="49"/>
        <end position="67"/>
    </location>
</feature>
<feature type="domain" description="PAS" evidence="9">
    <location>
        <begin position="325"/>
        <end position="396"/>
    </location>
</feature>
<feature type="domain" description="PAS" evidence="9">
    <location>
        <begin position="200"/>
        <end position="270"/>
    </location>
</feature>
<dbReference type="GO" id="GO:0004673">
    <property type="term" value="F:protein histidine kinase activity"/>
    <property type="evidence" value="ECO:0007669"/>
    <property type="project" value="UniProtKB-EC"/>
</dbReference>
<evidence type="ECO:0000256" key="4">
    <source>
        <dbReference type="ARBA" id="ARBA00022679"/>
    </source>
</evidence>
<feature type="coiled-coil region" evidence="6">
    <location>
        <begin position="312"/>
        <end position="339"/>
    </location>
</feature>
<dbReference type="OrthoDB" id="230688at2157"/>
<accession>C7NNW5</accession>
<keyword evidence="7" id="KW-0472">Membrane</keyword>
<evidence type="ECO:0000256" key="3">
    <source>
        <dbReference type="ARBA" id="ARBA00022553"/>
    </source>
</evidence>
<dbReference type="SUPFAM" id="SSF55785">
    <property type="entry name" value="PYP-like sensor domain (PAS domain)"/>
    <property type="match status" value="3"/>
</dbReference>
<dbReference type="CDD" id="cd00130">
    <property type="entry name" value="PAS"/>
    <property type="match status" value="2"/>
</dbReference>
<sequence length="663" mass="74383">MQTTRRILTLAVGLGMSVWVLDAALDTLFFYEETPFVALLVTDIPAHELYIRLVIMAVFVAAGAVAARQATQMREHERDVTLFRQLVDDASDSVFVIDPETGRITDVNETACEVLGYDRSTLLEMTPADLNTEFDDATAFREFLTAPEHETLEYYETVHERADGTTFPVEISASMVTIDDQQFRIAIARDISSRRERERRITHYKQAVESSRDLLTAVDSELQFLFANEAFRRFHGIGAETVQGEPLESVLDDQEFEIVEPRLRDALAGDRVSFEMVRTHASEGERVLDIRYWPLRDTDGAIQGVGASLRDVTEQKEMVEDLRRARQRYESLFDSIRDAILVADTDRRIVDCNPAFTELFGYDLAEIEGKPTGYVYENADEFEAMGESLGQHMDDPTFVQTVHYEKKSGQVFPGETNVFYLRDRDGEITGFIGLIRDVSDRRARITQIRTIDRVLRHNLNNALTVILGNADSIVDATTGDPRRSAERIIRTGEQLRATAEKERKITSFLAESRPTTGRDASAIIESVVADLREQYPEADLTVDLPAEQPVLSVDQLDRAIKELVENAVTHSDRSSPSVTVSVDTNGDIVEISVADDGPGIPEMERQVLIGNQEIEPLFHGQGIGLWLVHLIVQYSDGQLSVTQNDPRGSIVTVRLHSPGEKGQ</sequence>
<evidence type="ECO:0000313" key="11">
    <source>
        <dbReference type="EMBL" id="ACV11640.1"/>
    </source>
</evidence>
<dbReference type="InterPro" id="IPR035965">
    <property type="entry name" value="PAS-like_dom_sf"/>
</dbReference>
<dbReference type="CDD" id="cd00075">
    <property type="entry name" value="HATPase"/>
    <property type="match status" value="1"/>
</dbReference>
<evidence type="ECO:0000256" key="6">
    <source>
        <dbReference type="SAM" id="Coils"/>
    </source>
</evidence>
<dbReference type="SUPFAM" id="SSF55874">
    <property type="entry name" value="ATPase domain of HSP90 chaperone/DNA topoisomerase II/histidine kinase"/>
    <property type="match status" value="1"/>
</dbReference>
<dbReference type="InterPro" id="IPR000700">
    <property type="entry name" value="PAS-assoc_C"/>
</dbReference>
<protein>
    <recommendedName>
        <fullName evidence="2">histidine kinase</fullName>
        <ecNumber evidence="2">2.7.13.3</ecNumber>
    </recommendedName>
</protein>
<dbReference type="PANTHER" id="PTHR43304:SF1">
    <property type="entry name" value="PAC DOMAIN-CONTAINING PROTEIN"/>
    <property type="match status" value="1"/>
</dbReference>
<dbReference type="SMART" id="SM00086">
    <property type="entry name" value="PAC"/>
    <property type="match status" value="3"/>
</dbReference>
<evidence type="ECO:0000256" key="5">
    <source>
        <dbReference type="ARBA" id="ARBA00022777"/>
    </source>
</evidence>